<evidence type="ECO:0000313" key="2">
    <source>
        <dbReference type="EMBL" id="KNC50826.1"/>
    </source>
</evidence>
<sequence>MSSMVSLVRKALRRPPSPPPSSPVAGYSPSKRFGDNGPASASSAHAAPNSSPHHHPPHHHALKPRALATKLAACMVVPDADDCALGQADMDGLAAAAAGEDADLYPPRHMRALSDDDDGDDDDGLLIGHAQFGAFQDSDEDVDDDDEWVLVEFDDLNSLLITDALAAGAAADTAAAEDADAGLAGLASMDVAGGMAHVPGLPTALSRRKRRRDALELASQAPGVFPAFSMLPKIDDDFVGDVDADYHTIPFRSHPTGRTGSSFSSLPEMGSSRGLVRPRKRRKSLQD</sequence>
<dbReference type="RefSeq" id="XP_013756781.1">
    <property type="nucleotide sequence ID" value="XM_013901327.1"/>
</dbReference>
<dbReference type="EMBL" id="GL349462">
    <property type="protein sequence ID" value="KNC50826.1"/>
    <property type="molecule type" value="Genomic_DNA"/>
</dbReference>
<feature type="compositionally biased region" description="Polar residues" evidence="1">
    <location>
        <begin position="256"/>
        <end position="265"/>
    </location>
</feature>
<keyword evidence="3" id="KW-1185">Reference proteome</keyword>
<feature type="compositionally biased region" description="Basic residues" evidence="1">
    <location>
        <begin position="52"/>
        <end position="62"/>
    </location>
</feature>
<reference evidence="2 3" key="1">
    <citation type="submission" date="2010-05" db="EMBL/GenBank/DDBJ databases">
        <title>The Genome Sequence of Thecamonas trahens ATCC 50062.</title>
        <authorList>
            <consortium name="The Broad Institute Genome Sequencing Platform"/>
            <person name="Russ C."/>
            <person name="Cuomo C."/>
            <person name="Shea T."/>
            <person name="Young S.K."/>
            <person name="Zeng Q."/>
            <person name="Koehrsen M."/>
            <person name="Haas B."/>
            <person name="Borodovsky M."/>
            <person name="Guigo R."/>
            <person name="Alvarado L."/>
            <person name="Berlin A."/>
            <person name="Bochicchio J."/>
            <person name="Borenstein D."/>
            <person name="Chapman S."/>
            <person name="Chen Z."/>
            <person name="Freedman E."/>
            <person name="Gellesch M."/>
            <person name="Goldberg J."/>
            <person name="Griggs A."/>
            <person name="Gujja S."/>
            <person name="Heilman E."/>
            <person name="Heiman D."/>
            <person name="Hepburn T."/>
            <person name="Howarth C."/>
            <person name="Jen D."/>
            <person name="Larson L."/>
            <person name="Mehta T."/>
            <person name="Park D."/>
            <person name="Pearson M."/>
            <person name="Roberts A."/>
            <person name="Saif S."/>
            <person name="Shenoy N."/>
            <person name="Sisk P."/>
            <person name="Stolte C."/>
            <person name="Sykes S."/>
            <person name="Thomson T."/>
            <person name="Walk T."/>
            <person name="White J."/>
            <person name="Yandava C."/>
            <person name="Burger G."/>
            <person name="Gray M.W."/>
            <person name="Holland P.W.H."/>
            <person name="King N."/>
            <person name="Lang F.B.F."/>
            <person name="Roger A.J."/>
            <person name="Ruiz-Trillo I."/>
            <person name="Lander E."/>
            <person name="Nusbaum C."/>
        </authorList>
    </citation>
    <scope>NUCLEOTIDE SEQUENCE [LARGE SCALE GENOMIC DNA]</scope>
    <source>
        <strain evidence="2 3">ATCC 50062</strain>
    </source>
</reference>
<dbReference type="AlphaFoldDB" id="A0A0L0DFA6"/>
<evidence type="ECO:0000313" key="3">
    <source>
        <dbReference type="Proteomes" id="UP000054408"/>
    </source>
</evidence>
<dbReference type="GeneID" id="25565816"/>
<feature type="compositionally biased region" description="Basic residues" evidence="1">
    <location>
        <begin position="276"/>
        <end position="287"/>
    </location>
</feature>
<proteinExistence type="predicted"/>
<gene>
    <name evidence="2" type="ORF">AMSG_06729</name>
</gene>
<feature type="compositionally biased region" description="Low complexity" evidence="1">
    <location>
        <begin position="38"/>
        <end position="51"/>
    </location>
</feature>
<protein>
    <submittedName>
        <fullName evidence="2">Uncharacterized protein</fullName>
    </submittedName>
</protein>
<name>A0A0L0DFA6_THETB</name>
<accession>A0A0L0DFA6</accession>
<feature type="region of interest" description="Disordered" evidence="1">
    <location>
        <begin position="1"/>
        <end position="62"/>
    </location>
</feature>
<dbReference type="Proteomes" id="UP000054408">
    <property type="component" value="Unassembled WGS sequence"/>
</dbReference>
<organism evidence="2 3">
    <name type="scientific">Thecamonas trahens ATCC 50062</name>
    <dbReference type="NCBI Taxonomy" id="461836"/>
    <lineage>
        <taxon>Eukaryota</taxon>
        <taxon>Apusozoa</taxon>
        <taxon>Apusomonadida</taxon>
        <taxon>Apusomonadidae</taxon>
        <taxon>Thecamonas</taxon>
    </lineage>
</organism>
<feature type="region of interest" description="Disordered" evidence="1">
    <location>
        <begin position="249"/>
        <end position="287"/>
    </location>
</feature>
<evidence type="ECO:0000256" key="1">
    <source>
        <dbReference type="SAM" id="MobiDB-lite"/>
    </source>
</evidence>